<reference evidence="2 3" key="1">
    <citation type="submission" date="2020-09" db="EMBL/GenBank/DDBJ databases">
        <title>De no assembly of potato wild relative species, Solanum commersonii.</title>
        <authorList>
            <person name="Cho K."/>
        </authorList>
    </citation>
    <scope>NUCLEOTIDE SEQUENCE [LARGE SCALE GENOMIC DNA]</scope>
    <source>
        <strain evidence="2">LZ3.2</strain>
        <tissue evidence="2">Leaf</tissue>
    </source>
</reference>
<dbReference type="InterPro" id="IPR046796">
    <property type="entry name" value="Transposase_32_dom"/>
</dbReference>
<dbReference type="EMBL" id="JACXVP010000005">
    <property type="protein sequence ID" value="KAG5605643.1"/>
    <property type="molecule type" value="Genomic_DNA"/>
</dbReference>
<dbReference type="Pfam" id="PF20167">
    <property type="entry name" value="Transposase_32"/>
    <property type="match status" value="1"/>
</dbReference>
<evidence type="ECO:0000313" key="3">
    <source>
        <dbReference type="Proteomes" id="UP000824120"/>
    </source>
</evidence>
<comment type="caution">
    <text evidence="2">The sequence shown here is derived from an EMBL/GenBank/DDBJ whole genome shotgun (WGS) entry which is preliminary data.</text>
</comment>
<dbReference type="Proteomes" id="UP000824120">
    <property type="component" value="Chromosome 5"/>
</dbReference>
<feature type="domain" description="Putative plant transposon protein" evidence="1">
    <location>
        <begin position="33"/>
        <end position="91"/>
    </location>
</feature>
<dbReference type="AlphaFoldDB" id="A0A9J5YY64"/>
<sequence length="119" mass="13433">MVREFYANWAPEARSHYVAVRGRNVPITSTGLHYTDIIRDRVCLVYALMTGMELNIGAIMNSSMWKARVHKGHNYAFGGLITKLCHATDVPEENVDYMAPCIQHRWTLLGPRGLTLSLA</sequence>
<organism evidence="2 3">
    <name type="scientific">Solanum commersonii</name>
    <name type="common">Commerson's wild potato</name>
    <name type="synonym">Commerson's nightshade</name>
    <dbReference type="NCBI Taxonomy" id="4109"/>
    <lineage>
        <taxon>Eukaryota</taxon>
        <taxon>Viridiplantae</taxon>
        <taxon>Streptophyta</taxon>
        <taxon>Embryophyta</taxon>
        <taxon>Tracheophyta</taxon>
        <taxon>Spermatophyta</taxon>
        <taxon>Magnoliopsida</taxon>
        <taxon>eudicotyledons</taxon>
        <taxon>Gunneridae</taxon>
        <taxon>Pentapetalae</taxon>
        <taxon>asterids</taxon>
        <taxon>lamiids</taxon>
        <taxon>Solanales</taxon>
        <taxon>Solanaceae</taxon>
        <taxon>Solanoideae</taxon>
        <taxon>Solaneae</taxon>
        <taxon>Solanum</taxon>
    </lineage>
</organism>
<keyword evidence="3" id="KW-1185">Reference proteome</keyword>
<gene>
    <name evidence="2" type="ORF">H5410_027135</name>
</gene>
<protein>
    <recommendedName>
        <fullName evidence="1">Putative plant transposon protein domain-containing protein</fullName>
    </recommendedName>
</protein>
<proteinExistence type="predicted"/>
<accession>A0A9J5YY64</accession>
<name>A0A9J5YY64_SOLCO</name>
<evidence type="ECO:0000313" key="2">
    <source>
        <dbReference type="EMBL" id="KAG5605643.1"/>
    </source>
</evidence>
<evidence type="ECO:0000259" key="1">
    <source>
        <dbReference type="Pfam" id="PF20167"/>
    </source>
</evidence>
<dbReference type="OrthoDB" id="1306244at2759"/>